<evidence type="ECO:0000313" key="4">
    <source>
        <dbReference type="Proteomes" id="UP000677082"/>
    </source>
</evidence>
<feature type="transmembrane region" description="Helical" evidence="1">
    <location>
        <begin position="46"/>
        <end position="66"/>
    </location>
</feature>
<evidence type="ECO:0000256" key="1">
    <source>
        <dbReference type="SAM" id="Phobius"/>
    </source>
</evidence>
<keyword evidence="1" id="KW-1133">Transmembrane helix</keyword>
<evidence type="ECO:0000259" key="2">
    <source>
        <dbReference type="Pfam" id="PF05270"/>
    </source>
</evidence>
<reference evidence="3 4" key="1">
    <citation type="submission" date="2021-03" db="EMBL/GenBank/DDBJ databases">
        <title>Whole genome shotgun sequence of Actinoplanes toevensis NBRC 105298.</title>
        <authorList>
            <person name="Komaki H."/>
            <person name="Tamura T."/>
        </authorList>
    </citation>
    <scope>NUCLEOTIDE SEQUENCE [LARGE SCALE GENOMIC DNA]</scope>
    <source>
        <strain evidence="3 4">NBRC 105298</strain>
    </source>
</reference>
<feature type="domain" description="Alpha-L-arabinofuranosidase B arabinose-binding" evidence="2">
    <location>
        <begin position="162"/>
        <end position="263"/>
    </location>
</feature>
<organism evidence="3 4">
    <name type="scientific">Paractinoplanes toevensis</name>
    <dbReference type="NCBI Taxonomy" id="571911"/>
    <lineage>
        <taxon>Bacteria</taxon>
        <taxon>Bacillati</taxon>
        <taxon>Actinomycetota</taxon>
        <taxon>Actinomycetes</taxon>
        <taxon>Micromonosporales</taxon>
        <taxon>Micromonosporaceae</taxon>
        <taxon>Paractinoplanes</taxon>
    </lineage>
</organism>
<dbReference type="GO" id="GO:0046373">
    <property type="term" value="P:L-arabinose metabolic process"/>
    <property type="evidence" value="ECO:0007669"/>
    <property type="project" value="InterPro"/>
</dbReference>
<keyword evidence="4" id="KW-1185">Reference proteome</keyword>
<accession>A0A919W3J2</accession>
<proteinExistence type="predicted"/>
<dbReference type="RefSeq" id="WP_213005118.1">
    <property type="nucleotide sequence ID" value="NZ_BOQN01000011.1"/>
</dbReference>
<sequence length="282" mass="30409">MPHDDQVNDFRVGGWFQEETPSTALMPYRPRVPARSPADSERARRVLLACGVAVVTGVAAIMALILTGDGEGGDVLGPAAAPIVFPSYEPLTPVSLLPPPASSSAAPPVILPTRTLPVAEHTTRPTPSRSPSAATTTKAPVVDLVAGSRVGLEIAGRPGVRLRHRNFVARAERITTSLDQADSIFTVRKGLARDSCVSLESVNYPNYFLRHRNFVLRLEQRDRRGGELFERDATFCPARTGDGSAVFLESINYPDRALHLRDDDIVHLDQGAGTAFVVRVAS</sequence>
<dbReference type="AlphaFoldDB" id="A0A919W3J2"/>
<comment type="caution">
    <text evidence="3">The sequence shown here is derived from an EMBL/GenBank/DDBJ whole genome shotgun (WGS) entry which is preliminary data.</text>
</comment>
<dbReference type="GO" id="GO:0046556">
    <property type="term" value="F:alpha-L-arabinofuranosidase activity"/>
    <property type="evidence" value="ECO:0007669"/>
    <property type="project" value="InterPro"/>
</dbReference>
<name>A0A919W3J2_9ACTN</name>
<protein>
    <recommendedName>
        <fullName evidence="2">Alpha-L-arabinofuranosidase B arabinose-binding domain-containing protein</fullName>
    </recommendedName>
</protein>
<dbReference type="Pfam" id="PF05270">
    <property type="entry name" value="AbfB"/>
    <property type="match status" value="1"/>
</dbReference>
<dbReference type="CDD" id="cd23399">
    <property type="entry name" value="beta-trefoil_ABD_ABFB"/>
    <property type="match status" value="1"/>
</dbReference>
<keyword evidence="1" id="KW-0472">Membrane</keyword>
<dbReference type="InterPro" id="IPR007934">
    <property type="entry name" value="AbfB_ABD"/>
</dbReference>
<dbReference type="Proteomes" id="UP000677082">
    <property type="component" value="Unassembled WGS sequence"/>
</dbReference>
<evidence type="ECO:0000313" key="3">
    <source>
        <dbReference type="EMBL" id="GIM89148.1"/>
    </source>
</evidence>
<dbReference type="EMBL" id="BOQN01000011">
    <property type="protein sequence ID" value="GIM89148.1"/>
    <property type="molecule type" value="Genomic_DNA"/>
</dbReference>
<dbReference type="InterPro" id="IPR036195">
    <property type="entry name" value="AbfB_ABD_sf"/>
</dbReference>
<dbReference type="SUPFAM" id="SSF110221">
    <property type="entry name" value="AbfB domain"/>
    <property type="match status" value="1"/>
</dbReference>
<dbReference type="Gene3D" id="2.80.10.50">
    <property type="match status" value="1"/>
</dbReference>
<gene>
    <name evidence="3" type="ORF">Ato02nite_009410</name>
</gene>
<keyword evidence="1" id="KW-0812">Transmembrane</keyword>